<evidence type="ECO:0000313" key="2">
    <source>
        <dbReference type="EMBL" id="TNC22218.1"/>
    </source>
</evidence>
<dbReference type="Proteomes" id="UP000305546">
    <property type="component" value="Unassembled WGS sequence"/>
</dbReference>
<dbReference type="AlphaFoldDB" id="A0A5C4LT32"/>
<proteinExistence type="predicted"/>
<feature type="region of interest" description="Disordered" evidence="1">
    <location>
        <begin position="69"/>
        <end position="95"/>
    </location>
</feature>
<evidence type="ECO:0000313" key="3">
    <source>
        <dbReference type="Proteomes" id="UP000305546"/>
    </source>
</evidence>
<accession>A0A5C4LT32</accession>
<dbReference type="RefSeq" id="WP_139099410.1">
    <property type="nucleotide sequence ID" value="NZ_VDFW01000028.1"/>
</dbReference>
<evidence type="ECO:0000256" key="1">
    <source>
        <dbReference type="SAM" id="MobiDB-lite"/>
    </source>
</evidence>
<dbReference type="EMBL" id="VDFW01000028">
    <property type="protein sequence ID" value="TNC22218.1"/>
    <property type="molecule type" value="Genomic_DNA"/>
</dbReference>
<name>A0A5C4LT32_9PSEU</name>
<protein>
    <submittedName>
        <fullName evidence="2">Uncharacterized protein</fullName>
    </submittedName>
</protein>
<reference evidence="2 3" key="1">
    <citation type="submission" date="2019-06" db="EMBL/GenBank/DDBJ databases">
        <title>Amycolatopsis alkalitolerans sp. nov., isolated from Gastrodia elata Blume.</title>
        <authorList>
            <person name="Narsing Rao M.P."/>
            <person name="Li W.J."/>
        </authorList>
    </citation>
    <scope>NUCLEOTIDE SEQUENCE [LARGE SCALE GENOMIC DNA]</scope>
    <source>
        <strain evidence="2 3">SYSUP0005</strain>
    </source>
</reference>
<comment type="caution">
    <text evidence="2">The sequence shown here is derived from an EMBL/GenBank/DDBJ whole genome shotgun (WGS) entry which is preliminary data.</text>
</comment>
<keyword evidence="3" id="KW-1185">Reference proteome</keyword>
<organism evidence="2 3">
    <name type="scientific">Amycolatopsis alkalitolerans</name>
    <dbReference type="NCBI Taxonomy" id="2547244"/>
    <lineage>
        <taxon>Bacteria</taxon>
        <taxon>Bacillati</taxon>
        <taxon>Actinomycetota</taxon>
        <taxon>Actinomycetes</taxon>
        <taxon>Pseudonocardiales</taxon>
        <taxon>Pseudonocardiaceae</taxon>
        <taxon>Amycolatopsis</taxon>
    </lineage>
</organism>
<gene>
    <name evidence="2" type="ORF">FG385_25915</name>
</gene>
<sequence>MDLALPRRLSRFARTTFKAVQSLPRLTTVLTELRDAVKQLERLATFAAEELTEVVYQLERVREQLAEIERRMPGAAGSRNGEVTRTGPRRSASPE</sequence>
<dbReference type="OrthoDB" id="3633028at2"/>